<protein>
    <submittedName>
        <fullName evidence="2">Uncharacterized protein</fullName>
    </submittedName>
</protein>
<feature type="non-terminal residue" evidence="2">
    <location>
        <position position="1"/>
    </location>
</feature>
<comment type="caution">
    <text evidence="2">The sequence shown here is derived from an EMBL/GenBank/DDBJ whole genome shotgun (WGS) entry which is preliminary data.</text>
</comment>
<evidence type="ECO:0000256" key="1">
    <source>
        <dbReference type="SAM" id="MobiDB-lite"/>
    </source>
</evidence>
<feature type="region of interest" description="Disordered" evidence="1">
    <location>
        <begin position="69"/>
        <end position="116"/>
    </location>
</feature>
<feature type="compositionally biased region" description="Polar residues" evidence="1">
    <location>
        <begin position="28"/>
        <end position="39"/>
    </location>
</feature>
<dbReference type="Proteomes" id="UP000265520">
    <property type="component" value="Unassembled WGS sequence"/>
</dbReference>
<reference evidence="2 3" key="1">
    <citation type="journal article" date="2018" name="Front. Plant Sci.">
        <title>Red Clover (Trifolium pratense) and Zigzag Clover (T. medium) - A Picture of Genomic Similarities and Differences.</title>
        <authorList>
            <person name="Dluhosova J."/>
            <person name="Istvanek J."/>
            <person name="Nedelnik J."/>
            <person name="Repkova J."/>
        </authorList>
    </citation>
    <scope>NUCLEOTIDE SEQUENCE [LARGE SCALE GENOMIC DNA]</scope>
    <source>
        <strain evidence="3">cv. 10/8</strain>
        <tissue evidence="2">Leaf</tissue>
    </source>
</reference>
<accession>A0A392RBF6</accession>
<dbReference type="EMBL" id="LXQA010208558">
    <property type="protein sequence ID" value="MCI33911.1"/>
    <property type="molecule type" value="Genomic_DNA"/>
</dbReference>
<evidence type="ECO:0000313" key="3">
    <source>
        <dbReference type="Proteomes" id="UP000265520"/>
    </source>
</evidence>
<keyword evidence="3" id="KW-1185">Reference proteome</keyword>
<dbReference type="AlphaFoldDB" id="A0A392RBF6"/>
<sequence length="129" mass="14938">FVPSNRILINQWAHGQHIAFNNKLMEKGSSNRANQNNSSEAKKYSYRNNYMGKNSMTRTHWRRFQRQKKLANQNSQTGYNANTGKPIEVARRPIKERISPSNALSKTKGIEDEYMDDDVLESEADFDVI</sequence>
<feature type="region of interest" description="Disordered" evidence="1">
    <location>
        <begin position="27"/>
        <end position="52"/>
    </location>
</feature>
<evidence type="ECO:0000313" key="2">
    <source>
        <dbReference type="EMBL" id="MCI33911.1"/>
    </source>
</evidence>
<proteinExistence type="predicted"/>
<name>A0A392RBF6_9FABA</name>
<feature type="compositionally biased region" description="Basic and acidic residues" evidence="1">
    <location>
        <begin position="88"/>
        <end position="98"/>
    </location>
</feature>
<organism evidence="2 3">
    <name type="scientific">Trifolium medium</name>
    <dbReference type="NCBI Taxonomy" id="97028"/>
    <lineage>
        <taxon>Eukaryota</taxon>
        <taxon>Viridiplantae</taxon>
        <taxon>Streptophyta</taxon>
        <taxon>Embryophyta</taxon>
        <taxon>Tracheophyta</taxon>
        <taxon>Spermatophyta</taxon>
        <taxon>Magnoliopsida</taxon>
        <taxon>eudicotyledons</taxon>
        <taxon>Gunneridae</taxon>
        <taxon>Pentapetalae</taxon>
        <taxon>rosids</taxon>
        <taxon>fabids</taxon>
        <taxon>Fabales</taxon>
        <taxon>Fabaceae</taxon>
        <taxon>Papilionoideae</taxon>
        <taxon>50 kb inversion clade</taxon>
        <taxon>NPAAA clade</taxon>
        <taxon>Hologalegina</taxon>
        <taxon>IRL clade</taxon>
        <taxon>Trifolieae</taxon>
        <taxon>Trifolium</taxon>
    </lineage>
</organism>
<feature type="compositionally biased region" description="Polar residues" evidence="1">
    <location>
        <begin position="70"/>
        <end position="83"/>
    </location>
</feature>